<sequence>MPQPPQPQQSHPIIPNPLSHHHTPGSKMAREEDIKTYGFAALPRSTAALLASRVDPKQPTELGVDDIPLPDSPLAGKVVEYARRELPVETFNHSMRVFYYGIAIARFSFPELLTPSWITTYLLTSLLHDIGTTPKNITSTLLSFEFHGGLLVLDLLKKEGAPTAQAESVAEAVIRHQDLGETGFVTSITAVILLATIFDNVGKNAELVHPQTIVNITNAYPRMKWSQCFAHTIGQEMELKPWAHTSHLGEKEFKEGVLGNTLMEPFE</sequence>
<dbReference type="PANTHER" id="PTHR35569">
    <property type="entry name" value="CYANAMIDE HYDRATASE DDI2-RELATED"/>
    <property type="match status" value="1"/>
</dbReference>
<dbReference type="Proteomes" id="UP000091956">
    <property type="component" value="Unassembled WGS sequence"/>
</dbReference>
<gene>
    <name evidence="3" type="ORF">VE01_06613</name>
</gene>
<evidence type="ECO:0000256" key="1">
    <source>
        <dbReference type="SAM" id="MobiDB-lite"/>
    </source>
</evidence>
<dbReference type="CDD" id="cd00077">
    <property type="entry name" value="HDc"/>
    <property type="match status" value="1"/>
</dbReference>
<protein>
    <recommendedName>
        <fullName evidence="2">HD domain-containing protein</fullName>
    </recommendedName>
</protein>
<dbReference type="PANTHER" id="PTHR35569:SF1">
    <property type="entry name" value="CYANAMIDE HYDRATASE DDI2-RELATED"/>
    <property type="match status" value="1"/>
</dbReference>
<reference evidence="3 4" key="1">
    <citation type="submission" date="2016-03" db="EMBL/GenBank/DDBJ databases">
        <title>Comparative genomics of Pseudogymnoascus destructans, the fungus causing white-nose syndrome of bats.</title>
        <authorList>
            <person name="Palmer J.M."/>
            <person name="Drees K.P."/>
            <person name="Foster J.T."/>
            <person name="Lindner D.L."/>
        </authorList>
    </citation>
    <scope>NUCLEOTIDE SEQUENCE [LARGE SCALE GENOMIC DNA]</scope>
    <source>
        <strain evidence="3 4">UAMH 10579</strain>
    </source>
</reference>
<accession>A0A1B8GHL7</accession>
<dbReference type="RefSeq" id="XP_018129064.2">
    <property type="nucleotide sequence ID" value="XM_018276055.2"/>
</dbReference>
<dbReference type="InterPro" id="IPR006674">
    <property type="entry name" value="HD_domain"/>
</dbReference>
<evidence type="ECO:0000313" key="4">
    <source>
        <dbReference type="Proteomes" id="UP000091956"/>
    </source>
</evidence>
<dbReference type="Gene3D" id="1.10.3210.10">
    <property type="entry name" value="Hypothetical protein af1432"/>
    <property type="match status" value="1"/>
</dbReference>
<keyword evidence="4" id="KW-1185">Reference proteome</keyword>
<proteinExistence type="predicted"/>
<dbReference type="PROSITE" id="PS51831">
    <property type="entry name" value="HD"/>
    <property type="match status" value="1"/>
</dbReference>
<dbReference type="GeneID" id="28839999"/>
<name>A0A1B8GHL7_9PEZI</name>
<dbReference type="InterPro" id="IPR017771">
    <property type="entry name" value="Cyanamide_hydratase_HD"/>
</dbReference>
<evidence type="ECO:0000313" key="3">
    <source>
        <dbReference type="EMBL" id="OBT95331.2"/>
    </source>
</evidence>
<feature type="domain" description="HD" evidence="2">
    <location>
        <begin position="90"/>
        <end position="201"/>
    </location>
</feature>
<feature type="region of interest" description="Disordered" evidence="1">
    <location>
        <begin position="1"/>
        <end position="30"/>
    </location>
</feature>
<dbReference type="SUPFAM" id="SSF109604">
    <property type="entry name" value="HD-domain/PDEase-like"/>
    <property type="match status" value="1"/>
</dbReference>
<dbReference type="AlphaFoldDB" id="A0A1B8GHL7"/>
<evidence type="ECO:0000259" key="2">
    <source>
        <dbReference type="PROSITE" id="PS51831"/>
    </source>
</evidence>
<reference evidence="4" key="2">
    <citation type="journal article" date="2018" name="Nat. Commun.">
        <title>Extreme sensitivity to ultraviolet light in the fungal pathogen causing white-nose syndrome of bats.</title>
        <authorList>
            <person name="Palmer J.M."/>
            <person name="Drees K.P."/>
            <person name="Foster J.T."/>
            <person name="Lindner D.L."/>
        </authorList>
    </citation>
    <scope>NUCLEOTIDE SEQUENCE [LARGE SCALE GENOMIC DNA]</scope>
    <source>
        <strain evidence="4">UAMH 10579</strain>
    </source>
</reference>
<dbReference type="NCBIfam" id="TIGR03401">
    <property type="entry name" value="cyanamide_fam"/>
    <property type="match status" value="1"/>
</dbReference>
<dbReference type="EMBL" id="KV460236">
    <property type="protein sequence ID" value="OBT95331.2"/>
    <property type="molecule type" value="Genomic_DNA"/>
</dbReference>
<dbReference type="InterPro" id="IPR003607">
    <property type="entry name" value="HD/PDEase_dom"/>
</dbReference>
<organism evidence="3 4">
    <name type="scientific">Pseudogymnoascus verrucosus</name>
    <dbReference type="NCBI Taxonomy" id="342668"/>
    <lineage>
        <taxon>Eukaryota</taxon>
        <taxon>Fungi</taxon>
        <taxon>Dikarya</taxon>
        <taxon>Ascomycota</taxon>
        <taxon>Pezizomycotina</taxon>
        <taxon>Leotiomycetes</taxon>
        <taxon>Thelebolales</taxon>
        <taxon>Thelebolaceae</taxon>
        <taxon>Pseudogymnoascus</taxon>
    </lineage>
</organism>